<proteinExistence type="predicted"/>
<evidence type="ECO:0000256" key="1">
    <source>
        <dbReference type="SAM" id="Phobius"/>
    </source>
</evidence>
<organism evidence="2 3">
    <name type="scientific">Achromobacter spanius</name>
    <dbReference type="NCBI Taxonomy" id="217203"/>
    <lineage>
        <taxon>Bacteria</taxon>
        <taxon>Pseudomonadati</taxon>
        <taxon>Pseudomonadota</taxon>
        <taxon>Betaproteobacteria</taxon>
        <taxon>Burkholderiales</taxon>
        <taxon>Alcaligenaceae</taxon>
        <taxon>Achromobacter</taxon>
    </lineage>
</organism>
<feature type="transmembrane region" description="Helical" evidence="1">
    <location>
        <begin position="21"/>
        <end position="42"/>
    </location>
</feature>
<name>A0A2S0I941_9BURK</name>
<feature type="transmembrane region" description="Helical" evidence="1">
    <location>
        <begin position="307"/>
        <end position="326"/>
    </location>
</feature>
<feature type="transmembrane region" description="Helical" evidence="1">
    <location>
        <begin position="259"/>
        <end position="287"/>
    </location>
</feature>
<protein>
    <submittedName>
        <fullName evidence="2">Uncharacterized protein</fullName>
    </submittedName>
</protein>
<feature type="transmembrane region" description="Helical" evidence="1">
    <location>
        <begin position="88"/>
        <end position="106"/>
    </location>
</feature>
<feature type="transmembrane region" description="Helical" evidence="1">
    <location>
        <begin position="185"/>
        <end position="207"/>
    </location>
</feature>
<feature type="transmembrane region" description="Helical" evidence="1">
    <location>
        <begin position="234"/>
        <end position="253"/>
    </location>
</feature>
<keyword evidence="1" id="KW-1133">Transmembrane helix</keyword>
<accession>A0A2S0I941</accession>
<evidence type="ECO:0000313" key="2">
    <source>
        <dbReference type="EMBL" id="AVJ28542.1"/>
    </source>
</evidence>
<keyword evidence="3" id="KW-1185">Reference proteome</keyword>
<evidence type="ECO:0000313" key="3">
    <source>
        <dbReference type="Proteomes" id="UP000239477"/>
    </source>
</evidence>
<gene>
    <name evidence="2" type="ORF">CLM73_16285</name>
</gene>
<reference evidence="2 3" key="1">
    <citation type="submission" date="2017-09" db="EMBL/GenBank/DDBJ databases">
        <title>Genomic, metabolic, and phenotypic characteristics of bacterial isolates from the natural microbiome of the model nematode Caenorhabditis elegans.</title>
        <authorList>
            <person name="Zimmermann J."/>
            <person name="Obeng N."/>
            <person name="Yang W."/>
            <person name="Obeng O."/>
            <person name="Kissoyan K."/>
            <person name="Pees B."/>
            <person name="Dirksen P."/>
            <person name="Hoppner M."/>
            <person name="Franke A."/>
            <person name="Rosenstiel P."/>
            <person name="Leippe M."/>
            <person name="Dierking K."/>
            <person name="Kaleta C."/>
            <person name="Schulenburg H."/>
        </authorList>
    </citation>
    <scope>NUCLEOTIDE SEQUENCE [LARGE SCALE GENOMIC DNA]</scope>
    <source>
        <strain evidence="2 3">MYb73</strain>
    </source>
</reference>
<feature type="transmembrane region" description="Helical" evidence="1">
    <location>
        <begin position="62"/>
        <end position="81"/>
    </location>
</feature>
<dbReference type="EMBL" id="CP023270">
    <property type="protein sequence ID" value="AVJ28542.1"/>
    <property type="molecule type" value="Genomic_DNA"/>
</dbReference>
<feature type="transmembrane region" description="Helical" evidence="1">
    <location>
        <begin position="118"/>
        <end position="142"/>
    </location>
</feature>
<sequence>MDYMQSESATARWTFADLASTYRFWALIAIWALSVLAFSVFVRSTPPILLLRPRGFIPEILVYGKVAGSLFGTVLGMLVVRAKTIQRMAVLAAIGLAGYLAAWLMLDRLAYFMLDGLMYSICAFLGALVVSAFTMAITLMLANAVADRFALGVALVVLSISQFFYHDLDPSWFIVAFPKESLGGWIFISAIALGGALLLLATVRRGFDDPPVMRHRPLMPAPRSGDKVTSRTRLLWLSVGGGMVISFFAPLQILLMLPVIWYGFWAALAILSVSFIVGLIASTYWIYRIHGEVAYVHPSAKLFTPRAAVLFFLLVPMSAPLLLLSLDSVLRDAWAQRAGSTYQSKSRFNMWCLVFPPIAMGMIQDQLNELMVAHSDRDSVGLSLAASDSSARVA</sequence>
<keyword evidence="1" id="KW-0812">Transmembrane</keyword>
<keyword evidence="1" id="KW-0472">Membrane</keyword>
<feature type="transmembrane region" description="Helical" evidence="1">
    <location>
        <begin position="149"/>
        <end position="165"/>
    </location>
</feature>
<dbReference type="AlphaFoldDB" id="A0A2S0I941"/>
<dbReference type="Proteomes" id="UP000239477">
    <property type="component" value="Chromosome"/>
</dbReference>